<keyword evidence="4" id="KW-1185">Reference proteome</keyword>
<dbReference type="EMBL" id="JBHSLN010000018">
    <property type="protein sequence ID" value="MFC5296977.1"/>
    <property type="molecule type" value="Genomic_DNA"/>
</dbReference>
<evidence type="ECO:0000313" key="3">
    <source>
        <dbReference type="EMBL" id="MFC5296977.1"/>
    </source>
</evidence>
<dbReference type="InterPro" id="IPR011522">
    <property type="entry name" value="Thiamin/HMP-bd_put_YkoF"/>
</dbReference>
<name>A0ABW0FCR2_9MICO</name>
<feature type="compositionally biased region" description="Low complexity" evidence="1">
    <location>
        <begin position="14"/>
        <end position="25"/>
    </location>
</feature>
<evidence type="ECO:0000313" key="4">
    <source>
        <dbReference type="Proteomes" id="UP001595937"/>
    </source>
</evidence>
<sequence>MIVSFPPPVPGSVPPAASGPASAPAENATDPAENAADPTENAANPTEHAADPTATPLGFGVGARVSAAVMADDYASLLRGILSRLDDTGLVRETGDVSTYVGGHEAHLQRYLIDLAEDLARTEHHATISVLLSRGCPGEVACELPGGAGPRGVEVPEPRRTGRYASAEWALYPLADQVLADGTLPDHMRDIYAAIDHARELGTFRGSEHFVTRLEGDVGDVLATAIAGWLLVGRSVQHVTSHLTISLNSPSHATRTLDEVTR</sequence>
<dbReference type="Gene3D" id="3.30.70.930">
    <property type="match status" value="2"/>
</dbReference>
<accession>A0ABW0FCR2</accession>
<comment type="caution">
    <text evidence="3">The sequence shown here is derived from an EMBL/GenBank/DDBJ whole genome shotgun (WGS) entry which is preliminary data.</text>
</comment>
<feature type="domain" description="Thiamin/hydroxymethyl pyrimidine-binding YkoF putative" evidence="2">
    <location>
        <begin position="166"/>
        <end position="251"/>
    </location>
</feature>
<organism evidence="3 4">
    <name type="scientific">Brachybacterium tyrofermentans</name>
    <dbReference type="NCBI Taxonomy" id="47848"/>
    <lineage>
        <taxon>Bacteria</taxon>
        <taxon>Bacillati</taxon>
        <taxon>Actinomycetota</taxon>
        <taxon>Actinomycetes</taxon>
        <taxon>Micrococcales</taxon>
        <taxon>Dermabacteraceae</taxon>
        <taxon>Brachybacterium</taxon>
    </lineage>
</organism>
<dbReference type="GeneID" id="303298832"/>
<dbReference type="RefSeq" id="WP_343925920.1">
    <property type="nucleotide sequence ID" value="NZ_BAAAIR010000048.1"/>
</dbReference>
<evidence type="ECO:0000256" key="1">
    <source>
        <dbReference type="SAM" id="MobiDB-lite"/>
    </source>
</evidence>
<evidence type="ECO:0000259" key="2">
    <source>
        <dbReference type="Pfam" id="PF07615"/>
    </source>
</evidence>
<gene>
    <name evidence="3" type="ORF">ACFPK8_05590</name>
</gene>
<protein>
    <submittedName>
        <fullName evidence="3">YkoF family thiamine/hydroxymethylpyrimidine-binding protein</fullName>
    </submittedName>
</protein>
<dbReference type="Pfam" id="PF07615">
    <property type="entry name" value="Ykof"/>
    <property type="match status" value="2"/>
</dbReference>
<dbReference type="InterPro" id="IPR029756">
    <property type="entry name" value="MTH1187/YkoF-like"/>
</dbReference>
<feature type="region of interest" description="Disordered" evidence="1">
    <location>
        <begin position="1"/>
        <end position="55"/>
    </location>
</feature>
<reference evidence="4" key="1">
    <citation type="journal article" date="2019" name="Int. J. Syst. Evol. Microbiol.">
        <title>The Global Catalogue of Microorganisms (GCM) 10K type strain sequencing project: providing services to taxonomists for standard genome sequencing and annotation.</title>
        <authorList>
            <consortium name="The Broad Institute Genomics Platform"/>
            <consortium name="The Broad Institute Genome Sequencing Center for Infectious Disease"/>
            <person name="Wu L."/>
            <person name="Ma J."/>
        </authorList>
    </citation>
    <scope>NUCLEOTIDE SEQUENCE [LARGE SCALE GENOMIC DNA]</scope>
    <source>
        <strain evidence="4">CGMCC 1.16455</strain>
    </source>
</reference>
<feature type="compositionally biased region" description="Pro residues" evidence="1">
    <location>
        <begin position="1"/>
        <end position="13"/>
    </location>
</feature>
<proteinExistence type="predicted"/>
<feature type="domain" description="Thiamin/hydroxymethyl pyrimidine-binding YkoF putative" evidence="2">
    <location>
        <begin position="63"/>
        <end position="139"/>
    </location>
</feature>
<dbReference type="Proteomes" id="UP001595937">
    <property type="component" value="Unassembled WGS sequence"/>
</dbReference>
<dbReference type="SUPFAM" id="SSF89957">
    <property type="entry name" value="MTH1187/YkoF-like"/>
    <property type="match status" value="1"/>
</dbReference>